<dbReference type="AlphaFoldDB" id="A0A7W3JBW0"/>
<sequence>MDEVEVGGTVVRIPDAMVRGAGGQSGRRPGTRPEATAVHLLRDGALTEADELLQEVVATPAATAESWFVSAETASALGATDRAVAAYEAALAHRPDAPGLWWARLGSAALAADRPARAAEAYERAVRVRENSPAGWQRDLARAYAADGRPADAAAVWAEVVDRQARPSERAVAELVRYLVRAGRRKEATRRLHAMLDRDPGTRPLDRVMAANNPELFGRRRDVLHFVQDHLTQIRGAAEESLRGDTDRRSTIWTYWAQGWDAAPAVVAMCHRRLRALAGPDVAALDHDGAARLVRVPPDLDAMGLGHAARSDLLRLELLGRYGGTWIDATCFVTEDPRPHLTRLSAGGFFAFEKAQSTLASWLIVSEADNYLVRMARSALHAYLREYGEWRYYFLFHYVFESLVLCDDEANRLWARSPRGYGRPTAFKKHRAEQADALDLDALFAESFVQKLSHRHSDEALATPGSLLNHLLASY</sequence>
<protein>
    <submittedName>
        <fullName evidence="1">Tetratricopeptide (TPR) repeat protein</fullName>
    </submittedName>
</protein>
<dbReference type="GO" id="GO:0016757">
    <property type="term" value="F:glycosyltransferase activity"/>
    <property type="evidence" value="ECO:0007669"/>
    <property type="project" value="InterPro"/>
</dbReference>
<evidence type="ECO:0000313" key="1">
    <source>
        <dbReference type="EMBL" id="MBA8809987.1"/>
    </source>
</evidence>
<dbReference type="InterPro" id="IPR011990">
    <property type="entry name" value="TPR-like_helical_dom_sf"/>
</dbReference>
<comment type="caution">
    <text evidence="1">The sequence shown here is derived from an EMBL/GenBank/DDBJ whole genome shotgun (WGS) entry which is preliminary data.</text>
</comment>
<dbReference type="EMBL" id="JACGWV010000002">
    <property type="protein sequence ID" value="MBA8809987.1"/>
    <property type="molecule type" value="Genomic_DNA"/>
</dbReference>
<evidence type="ECO:0000313" key="2">
    <source>
        <dbReference type="Proteomes" id="UP000540568"/>
    </source>
</evidence>
<organism evidence="1 2">
    <name type="scientific">Promicromonospora sukumoe</name>
    <dbReference type="NCBI Taxonomy" id="88382"/>
    <lineage>
        <taxon>Bacteria</taxon>
        <taxon>Bacillati</taxon>
        <taxon>Actinomycetota</taxon>
        <taxon>Actinomycetes</taxon>
        <taxon>Micrococcales</taxon>
        <taxon>Promicromonosporaceae</taxon>
        <taxon>Promicromonospora</taxon>
    </lineage>
</organism>
<dbReference type="Gene3D" id="3.90.550.20">
    <property type="match status" value="1"/>
</dbReference>
<dbReference type="InterPro" id="IPR029044">
    <property type="entry name" value="Nucleotide-diphossugar_trans"/>
</dbReference>
<reference evidence="1 2" key="1">
    <citation type="submission" date="2020-07" db="EMBL/GenBank/DDBJ databases">
        <title>Sequencing the genomes of 1000 actinobacteria strains.</title>
        <authorList>
            <person name="Klenk H.-P."/>
        </authorList>
    </citation>
    <scope>NUCLEOTIDE SEQUENCE [LARGE SCALE GENOMIC DNA]</scope>
    <source>
        <strain evidence="1 2">DSM 44121</strain>
    </source>
</reference>
<dbReference type="Pfam" id="PF05704">
    <property type="entry name" value="Caps_synth"/>
    <property type="match status" value="1"/>
</dbReference>
<dbReference type="SUPFAM" id="SSF53448">
    <property type="entry name" value="Nucleotide-diphospho-sugar transferases"/>
    <property type="match status" value="1"/>
</dbReference>
<gene>
    <name evidence="1" type="ORF">FHX71_003963</name>
</gene>
<accession>A0A7W3JBW0</accession>
<dbReference type="RefSeq" id="WP_182619160.1">
    <property type="nucleotide sequence ID" value="NZ_BAAATF010000004.1"/>
</dbReference>
<dbReference type="SMART" id="SM00028">
    <property type="entry name" value="TPR"/>
    <property type="match status" value="2"/>
</dbReference>
<keyword evidence="2" id="KW-1185">Reference proteome</keyword>
<name>A0A7W3JBW0_9MICO</name>
<dbReference type="SUPFAM" id="SSF48452">
    <property type="entry name" value="TPR-like"/>
    <property type="match status" value="1"/>
</dbReference>
<dbReference type="InterPro" id="IPR008441">
    <property type="entry name" value="AfumC-like_glycosyl_Trfase"/>
</dbReference>
<dbReference type="Gene3D" id="1.25.40.10">
    <property type="entry name" value="Tetratricopeptide repeat domain"/>
    <property type="match status" value="1"/>
</dbReference>
<dbReference type="Proteomes" id="UP000540568">
    <property type="component" value="Unassembled WGS sequence"/>
</dbReference>
<proteinExistence type="predicted"/>
<dbReference type="InterPro" id="IPR019734">
    <property type="entry name" value="TPR_rpt"/>
</dbReference>